<dbReference type="InterPro" id="IPR038071">
    <property type="entry name" value="UROD/MetE-like_sf"/>
</dbReference>
<gene>
    <name evidence="2" type="ORF">H4C44_24785</name>
    <name evidence="3" type="ORF">N5C70_02940</name>
</gene>
<dbReference type="Pfam" id="PF08267">
    <property type="entry name" value="Meth_synt_1"/>
    <property type="match status" value="1"/>
</dbReference>
<protein>
    <submittedName>
        <fullName evidence="2">5-methyltetrahydropteroyltriglutamate--homocysteine methyltransferase</fullName>
    </submittedName>
</protein>
<keyword evidence="2" id="KW-0489">Methyltransferase</keyword>
<dbReference type="GO" id="GO:0008270">
    <property type="term" value="F:zinc ion binding"/>
    <property type="evidence" value="ECO:0007669"/>
    <property type="project" value="InterPro"/>
</dbReference>
<dbReference type="Gene3D" id="3.20.20.210">
    <property type="match status" value="1"/>
</dbReference>
<evidence type="ECO:0000313" key="4">
    <source>
        <dbReference type="Proteomes" id="UP000556620"/>
    </source>
</evidence>
<dbReference type="GO" id="GO:0032259">
    <property type="term" value="P:methylation"/>
    <property type="evidence" value="ECO:0007669"/>
    <property type="project" value="UniProtKB-KW"/>
</dbReference>
<evidence type="ECO:0000313" key="5">
    <source>
        <dbReference type="Proteomes" id="UP001160152"/>
    </source>
</evidence>
<evidence type="ECO:0000313" key="3">
    <source>
        <dbReference type="EMBL" id="MDH0755711.1"/>
    </source>
</evidence>
<dbReference type="EMBL" id="JAOCBV010000001">
    <property type="protein sequence ID" value="MDH0755711.1"/>
    <property type="molecule type" value="Genomic_DNA"/>
</dbReference>
<evidence type="ECO:0000313" key="2">
    <source>
        <dbReference type="EMBL" id="MBA6062379.1"/>
    </source>
</evidence>
<dbReference type="GO" id="GO:0003871">
    <property type="term" value="F:5-methyltetrahydropteroyltriglutamate-homocysteine S-methyltransferase activity"/>
    <property type="evidence" value="ECO:0007669"/>
    <property type="project" value="InterPro"/>
</dbReference>
<dbReference type="Proteomes" id="UP001160152">
    <property type="component" value="Unassembled WGS sequence"/>
</dbReference>
<sequence length="274" mass="29931">MALAHNLGFPHIGGDRELRARHWQVQKDAGIELLPVGETGQCGQLPGTDDQPFALNWEPLFEEVEHANALGHAIKPVVIGPLTYLWQGQARNADFDKLELLDRLLPLYDQALNRLAALGVEWVQIDEPILAHDLPQDWKNAFERVYNILQRAPLKKLIATYAGGLDGNLGLAANLPVDGLHIDLVQAPAQYQAILDRLPAYKVLSLGLVDGRDGAPCELDNALGLLQDAHERLGARLWLAPACSLAHGTVEVAVQKCREVAALAASLEQYRVAA</sequence>
<dbReference type="Proteomes" id="UP000556620">
    <property type="component" value="Unassembled WGS sequence"/>
</dbReference>
<accession>A0A7W2JNR2</accession>
<dbReference type="EMBL" id="JACGCU010000068">
    <property type="protein sequence ID" value="MBA6062379.1"/>
    <property type="molecule type" value="Genomic_DNA"/>
</dbReference>
<dbReference type="SUPFAM" id="SSF51726">
    <property type="entry name" value="UROD/MetE-like"/>
    <property type="match status" value="1"/>
</dbReference>
<dbReference type="GO" id="GO:0008652">
    <property type="term" value="P:amino acid biosynthetic process"/>
    <property type="evidence" value="ECO:0007669"/>
    <property type="project" value="InterPro"/>
</dbReference>
<evidence type="ECO:0000259" key="1">
    <source>
        <dbReference type="Pfam" id="PF08267"/>
    </source>
</evidence>
<name>A0A7W2JNR2_9PSED</name>
<proteinExistence type="predicted"/>
<dbReference type="AlphaFoldDB" id="A0A7W2JNR2"/>
<reference evidence="2 4" key="1">
    <citation type="submission" date="2020-07" db="EMBL/GenBank/DDBJ databases">
        <title>Diversity of carbapenemase encoding genes among Pseudomonas putida group clinical isolates in a tertiary Brazilian hospital.</title>
        <authorList>
            <person name="Alberto-Lei F."/>
            <person name="Nodari C.S."/>
            <person name="Streling A.P."/>
            <person name="Paulino J.T."/>
            <person name="Bessa-Neto F.O."/>
            <person name="Cayo R."/>
            <person name="Gales A.C."/>
        </authorList>
    </citation>
    <scope>NUCLEOTIDE SEQUENCE [LARGE SCALE GENOMIC DNA]</scope>
    <source>
        <strain evidence="2 4">14535</strain>
    </source>
</reference>
<dbReference type="PANTHER" id="PTHR30519">
    <property type="entry name" value="5-METHYLTETRAHYDROPTEROYLTRIGLUTAMATE--HOMOCYSTEINE METHYLTRANSFERASE"/>
    <property type="match status" value="1"/>
</dbReference>
<organism evidence="2 4">
    <name type="scientific">Pseudomonas juntendi</name>
    <dbReference type="NCBI Taxonomy" id="2666183"/>
    <lineage>
        <taxon>Bacteria</taxon>
        <taxon>Pseudomonadati</taxon>
        <taxon>Pseudomonadota</taxon>
        <taxon>Gammaproteobacteria</taxon>
        <taxon>Pseudomonadales</taxon>
        <taxon>Pseudomonadaceae</taxon>
        <taxon>Pseudomonas</taxon>
    </lineage>
</organism>
<comment type="caution">
    <text evidence="2">The sequence shown here is derived from an EMBL/GenBank/DDBJ whole genome shotgun (WGS) entry which is preliminary data.</text>
</comment>
<dbReference type="RefSeq" id="WP_125855329.1">
    <property type="nucleotide sequence ID" value="NZ_JACGCU010000068.1"/>
</dbReference>
<dbReference type="InterPro" id="IPR013215">
    <property type="entry name" value="Cbl-indep_Met_Synth_N"/>
</dbReference>
<keyword evidence="2" id="KW-0808">Transferase</keyword>
<feature type="domain" description="Cobalamin-independent methionine synthase MetE N-terminal" evidence="1">
    <location>
        <begin position="49"/>
        <end position="231"/>
    </location>
</feature>
<reference evidence="3 5" key="2">
    <citation type="submission" date="2022-09" db="EMBL/GenBank/DDBJ databases">
        <title>Intensive care unit water sources are persistently colonized with multi-drug resistant bacteria and are the site of extensive horizontal gene transfer of antibiotic resistance genes.</title>
        <authorList>
            <person name="Diorio-Toth L."/>
        </authorList>
    </citation>
    <scope>NUCLEOTIDE SEQUENCE [LARGE SCALE GENOMIC DNA]</scope>
    <source>
        <strain evidence="3 5">GD03901</strain>
    </source>
</reference>